<evidence type="ECO:0000313" key="3">
    <source>
        <dbReference type="Proteomes" id="UP000027135"/>
    </source>
</evidence>
<name>A0A067QF70_ZOONE</name>
<dbReference type="Proteomes" id="UP000027135">
    <property type="component" value="Unassembled WGS sequence"/>
</dbReference>
<dbReference type="AlphaFoldDB" id="A0A067QF70"/>
<organism evidence="2 3">
    <name type="scientific">Zootermopsis nevadensis</name>
    <name type="common">Dampwood termite</name>
    <dbReference type="NCBI Taxonomy" id="136037"/>
    <lineage>
        <taxon>Eukaryota</taxon>
        <taxon>Metazoa</taxon>
        <taxon>Ecdysozoa</taxon>
        <taxon>Arthropoda</taxon>
        <taxon>Hexapoda</taxon>
        <taxon>Insecta</taxon>
        <taxon>Pterygota</taxon>
        <taxon>Neoptera</taxon>
        <taxon>Polyneoptera</taxon>
        <taxon>Dictyoptera</taxon>
        <taxon>Blattodea</taxon>
        <taxon>Blattoidea</taxon>
        <taxon>Termitoidae</taxon>
        <taxon>Termopsidae</taxon>
        <taxon>Zootermopsis</taxon>
    </lineage>
</organism>
<evidence type="ECO:0000313" key="2">
    <source>
        <dbReference type="EMBL" id="KDQ96170.1"/>
    </source>
</evidence>
<proteinExistence type="predicted"/>
<gene>
    <name evidence="2" type="ORF">L798_05976</name>
</gene>
<sequence>MIKCLKFEFCVTEQEKEKAVDGNVRSSKNAKCDGESSSHELENNYILLNEETASGSSSSGRVVKEEGKQKKKLGLQILTRSQNCRLTGPNTQPCTLLGSRKTPSQNVENSFISPSGSLQSKKGAAQNGSKQMTISSMLQNHQTRGKVMKFRLLWMVCTRKRRIWKNQK</sequence>
<keyword evidence="3" id="KW-1185">Reference proteome</keyword>
<reference evidence="2 3" key="1">
    <citation type="journal article" date="2014" name="Nat. Commun.">
        <title>Molecular traces of alternative social organization in a termite genome.</title>
        <authorList>
            <person name="Terrapon N."/>
            <person name="Li C."/>
            <person name="Robertson H.M."/>
            <person name="Ji L."/>
            <person name="Meng X."/>
            <person name="Booth W."/>
            <person name="Chen Z."/>
            <person name="Childers C.P."/>
            <person name="Glastad K.M."/>
            <person name="Gokhale K."/>
            <person name="Gowin J."/>
            <person name="Gronenberg W."/>
            <person name="Hermansen R.A."/>
            <person name="Hu H."/>
            <person name="Hunt B.G."/>
            <person name="Huylmans A.K."/>
            <person name="Khalil S.M."/>
            <person name="Mitchell R.D."/>
            <person name="Munoz-Torres M.C."/>
            <person name="Mustard J.A."/>
            <person name="Pan H."/>
            <person name="Reese J.T."/>
            <person name="Scharf M.E."/>
            <person name="Sun F."/>
            <person name="Vogel H."/>
            <person name="Xiao J."/>
            <person name="Yang W."/>
            <person name="Yang Z."/>
            <person name="Yang Z."/>
            <person name="Zhou J."/>
            <person name="Zhu J."/>
            <person name="Brent C.S."/>
            <person name="Elsik C.G."/>
            <person name="Goodisman M.A."/>
            <person name="Liberles D.A."/>
            <person name="Roe R.M."/>
            <person name="Vargo E.L."/>
            <person name="Vilcinskas A."/>
            <person name="Wang J."/>
            <person name="Bornberg-Bauer E."/>
            <person name="Korb J."/>
            <person name="Zhang G."/>
            <person name="Liebig J."/>
        </authorList>
    </citation>
    <scope>NUCLEOTIDE SEQUENCE [LARGE SCALE GENOMIC DNA]</scope>
    <source>
        <tissue evidence="2">Whole organism</tissue>
    </source>
</reference>
<accession>A0A067QF70</accession>
<feature type="compositionally biased region" description="Polar residues" evidence="1">
    <location>
        <begin position="101"/>
        <end position="131"/>
    </location>
</feature>
<protein>
    <submittedName>
        <fullName evidence="2">Uncharacterized protein</fullName>
    </submittedName>
</protein>
<evidence type="ECO:0000256" key="1">
    <source>
        <dbReference type="SAM" id="MobiDB-lite"/>
    </source>
</evidence>
<dbReference type="InParanoid" id="A0A067QF70"/>
<feature type="region of interest" description="Disordered" evidence="1">
    <location>
        <begin position="99"/>
        <end position="131"/>
    </location>
</feature>
<dbReference type="EMBL" id="KK853699">
    <property type="protein sequence ID" value="KDQ96170.1"/>
    <property type="molecule type" value="Genomic_DNA"/>
</dbReference>